<evidence type="ECO:0000313" key="4">
    <source>
        <dbReference type="Proteomes" id="UP000440578"/>
    </source>
</evidence>
<dbReference type="PANTHER" id="PTHR47510">
    <property type="entry name" value="REVERSE TRANSCRIPTASE DOMAIN-CONTAINING PROTEIN"/>
    <property type="match status" value="1"/>
</dbReference>
<reference evidence="3 4" key="1">
    <citation type="submission" date="2019-07" db="EMBL/GenBank/DDBJ databases">
        <title>Draft genome assembly of a fouling barnacle, Amphibalanus amphitrite (Darwin, 1854): The first reference genome for Thecostraca.</title>
        <authorList>
            <person name="Kim W."/>
        </authorList>
    </citation>
    <scope>NUCLEOTIDE SEQUENCE [LARGE SCALE GENOMIC DNA]</scope>
    <source>
        <strain evidence="3">SNU_AA5</strain>
        <tissue evidence="3">Soma without cirri and trophi</tissue>
    </source>
</reference>
<organism evidence="3 4">
    <name type="scientific">Amphibalanus amphitrite</name>
    <name type="common">Striped barnacle</name>
    <name type="synonym">Balanus amphitrite</name>
    <dbReference type="NCBI Taxonomy" id="1232801"/>
    <lineage>
        <taxon>Eukaryota</taxon>
        <taxon>Metazoa</taxon>
        <taxon>Ecdysozoa</taxon>
        <taxon>Arthropoda</taxon>
        <taxon>Crustacea</taxon>
        <taxon>Multicrustacea</taxon>
        <taxon>Cirripedia</taxon>
        <taxon>Thoracica</taxon>
        <taxon>Thoracicalcarea</taxon>
        <taxon>Balanomorpha</taxon>
        <taxon>Balanoidea</taxon>
        <taxon>Balanidae</taxon>
        <taxon>Amphibalaninae</taxon>
        <taxon>Amphibalanus</taxon>
    </lineage>
</organism>
<gene>
    <name evidence="3" type="ORF">FJT64_012004</name>
</gene>
<evidence type="ECO:0000313" key="3">
    <source>
        <dbReference type="EMBL" id="KAF0289753.1"/>
    </source>
</evidence>
<evidence type="ECO:0000259" key="2">
    <source>
        <dbReference type="Pfam" id="PF03372"/>
    </source>
</evidence>
<feature type="region of interest" description="Disordered" evidence="1">
    <location>
        <begin position="1"/>
        <end position="34"/>
    </location>
</feature>
<proteinExistence type="predicted"/>
<dbReference type="OrthoDB" id="6373033at2759"/>
<dbReference type="Proteomes" id="UP000440578">
    <property type="component" value="Unassembled WGS sequence"/>
</dbReference>
<dbReference type="EMBL" id="VIIS01002009">
    <property type="protein sequence ID" value="KAF0289753.1"/>
    <property type="molecule type" value="Genomic_DNA"/>
</dbReference>
<dbReference type="AlphaFoldDB" id="A0A6A4V7W1"/>
<dbReference type="SUPFAM" id="SSF56219">
    <property type="entry name" value="DNase I-like"/>
    <property type="match status" value="1"/>
</dbReference>
<protein>
    <recommendedName>
        <fullName evidence="2">Endonuclease/exonuclease/phosphatase domain-containing protein</fullName>
    </recommendedName>
</protein>
<dbReference type="Gene3D" id="3.60.10.10">
    <property type="entry name" value="Endonuclease/exonuclease/phosphatase"/>
    <property type="match status" value="1"/>
</dbReference>
<keyword evidence="4" id="KW-1185">Reference proteome</keyword>
<name>A0A6A4V7W1_AMPAM</name>
<sequence length="645" mass="72918">MPPDSRRPAPVLMPSNQRESRLADDSATYSRGAVPVVPTLHTAMAARREDCDDVHGAPPRSDPALPPSERHLTQPPRLSIRQTRQAEIREAAAVSSALRIGHLNVRSLTAHLDEINLLLQREQLDLLCLSESWLTEATDNSMLLVPGYAITRRDRGTKKAGGGVAILHRCTLSVERLRVAAGGSALETLWLRVTGRSSVVAGVIYRPPSSPPASTLDDLHHQLTSVLALDLPVYLLGDTNFDVLRPLKAGVAAYTELLSDLTLRQLITTPTHPGPTPSLIDHVITNRPELTNDPRVTPCNISDHDLISVRVTKVKMQRAPEIITVRSTRRVDEDALCLSLLQADWSELDAAQSITDKWDRFLAVWDPIMNHYMPLKTIKLKHRPSPWMEDEAVKEAMAARDLARADRDCTPCEETREEYRVRRNAVKMAINRACSSFYETSFRNSRSKTWKDIRRFLVSSSNPTLLDHIITSHPELTTGARVTPSNISDHDLVTVSVTGVKTRQPPTTITVRSTRQLSRDALCLDLLLADWTALYQAPSTDEKWSAWRAVWDPILDRHMPIKQVKLRHKMQPWLYDDAVREAREELQRARRIKEETPCAETEREFRLRRNAVKTAQYSACSSYFLSSFRQSKSTTWQDIRRFLQL</sequence>
<evidence type="ECO:0000256" key="1">
    <source>
        <dbReference type="SAM" id="MobiDB-lite"/>
    </source>
</evidence>
<feature type="region of interest" description="Disordered" evidence="1">
    <location>
        <begin position="47"/>
        <end position="78"/>
    </location>
</feature>
<dbReference type="PANTHER" id="PTHR47510:SF3">
    <property type="entry name" value="ENDO_EXONUCLEASE_PHOSPHATASE DOMAIN-CONTAINING PROTEIN"/>
    <property type="match status" value="1"/>
</dbReference>
<comment type="caution">
    <text evidence="3">The sequence shown here is derived from an EMBL/GenBank/DDBJ whole genome shotgun (WGS) entry which is preliminary data.</text>
</comment>
<dbReference type="GO" id="GO:0003824">
    <property type="term" value="F:catalytic activity"/>
    <property type="evidence" value="ECO:0007669"/>
    <property type="project" value="InterPro"/>
</dbReference>
<dbReference type="InterPro" id="IPR036691">
    <property type="entry name" value="Endo/exonu/phosph_ase_sf"/>
</dbReference>
<dbReference type="Pfam" id="PF03372">
    <property type="entry name" value="Exo_endo_phos"/>
    <property type="match status" value="1"/>
</dbReference>
<feature type="domain" description="Endonuclease/exonuclease/phosphatase" evidence="2">
    <location>
        <begin position="103"/>
        <end position="304"/>
    </location>
</feature>
<dbReference type="InterPro" id="IPR005135">
    <property type="entry name" value="Endo/exonuclease/phosphatase"/>
</dbReference>
<accession>A0A6A4V7W1</accession>